<accession>A0A0K2U5C2</accession>
<feature type="transmembrane region" description="Helical" evidence="1">
    <location>
        <begin position="56"/>
        <end position="76"/>
    </location>
</feature>
<feature type="transmembrane region" description="Helical" evidence="1">
    <location>
        <begin position="117"/>
        <end position="140"/>
    </location>
</feature>
<name>A0A0K2U5C2_LEPSM</name>
<evidence type="ECO:0000313" key="2">
    <source>
        <dbReference type="EMBL" id="CDW32901.1"/>
    </source>
</evidence>
<evidence type="ECO:0000256" key="1">
    <source>
        <dbReference type="SAM" id="Phobius"/>
    </source>
</evidence>
<keyword evidence="1" id="KW-0472">Membrane</keyword>
<reference evidence="2" key="1">
    <citation type="submission" date="2014-05" db="EMBL/GenBank/DDBJ databases">
        <authorList>
            <person name="Chronopoulou M."/>
        </authorList>
    </citation>
    <scope>NUCLEOTIDE SEQUENCE</scope>
    <source>
        <tissue evidence="2">Whole organism</tissue>
    </source>
</reference>
<sequence length="148" mass="15859">MALLWSLFCDASSSADLNGKLFALGVSNEFTGLLLDVFCGTGRLIDGTTFFGSLTVAYLFQGLVTLLDGLFSGLLLECDLTDFLKVFFTNLFLSGCKLCHIGVVTLFHVLVSTFEDGILLNAGNCVFLLYTTKSSIGIILTSTKINGS</sequence>
<keyword evidence="1" id="KW-1133">Transmembrane helix</keyword>
<dbReference type="AlphaFoldDB" id="A0A0K2U5C2"/>
<proteinExistence type="predicted"/>
<dbReference type="EMBL" id="HACA01015540">
    <property type="protein sequence ID" value="CDW32901.1"/>
    <property type="molecule type" value="Transcribed_RNA"/>
</dbReference>
<organism evidence="2">
    <name type="scientific">Lepeophtheirus salmonis</name>
    <name type="common">Salmon louse</name>
    <name type="synonym">Caligus salmonis</name>
    <dbReference type="NCBI Taxonomy" id="72036"/>
    <lineage>
        <taxon>Eukaryota</taxon>
        <taxon>Metazoa</taxon>
        <taxon>Ecdysozoa</taxon>
        <taxon>Arthropoda</taxon>
        <taxon>Crustacea</taxon>
        <taxon>Multicrustacea</taxon>
        <taxon>Hexanauplia</taxon>
        <taxon>Copepoda</taxon>
        <taxon>Siphonostomatoida</taxon>
        <taxon>Caligidae</taxon>
        <taxon>Lepeophtheirus</taxon>
    </lineage>
</organism>
<feature type="transmembrane region" description="Helical" evidence="1">
    <location>
        <begin position="88"/>
        <end position="111"/>
    </location>
</feature>
<keyword evidence="1" id="KW-0812">Transmembrane</keyword>
<protein>
    <submittedName>
        <fullName evidence="2">Uncharacterized protein</fullName>
    </submittedName>
</protein>